<evidence type="ECO:0000313" key="3">
    <source>
        <dbReference type="Proteomes" id="UP000000852"/>
    </source>
</evidence>
<evidence type="ECO:0000313" key="2">
    <source>
        <dbReference type="EMBL" id="ACU04837.1"/>
    </source>
</evidence>
<dbReference type="AlphaFoldDB" id="C6Y0C5"/>
<organism evidence="2 3">
    <name type="scientific">Pedobacter heparinus (strain ATCC 13125 / DSM 2366 / CIP 104194 / JCM 7457 / NBRC 12017 / NCIMB 9290 / NRRL B-14731 / HIM 762-3)</name>
    <dbReference type="NCBI Taxonomy" id="485917"/>
    <lineage>
        <taxon>Bacteria</taxon>
        <taxon>Pseudomonadati</taxon>
        <taxon>Bacteroidota</taxon>
        <taxon>Sphingobacteriia</taxon>
        <taxon>Sphingobacteriales</taxon>
        <taxon>Sphingobacteriaceae</taxon>
        <taxon>Pedobacter</taxon>
    </lineage>
</organism>
<dbReference type="Proteomes" id="UP000000852">
    <property type="component" value="Chromosome"/>
</dbReference>
<dbReference type="eggNOG" id="ENOG5032TG5">
    <property type="taxonomic scope" value="Bacteria"/>
</dbReference>
<accession>C6Y0C5</accession>
<dbReference type="EMBL" id="CP001681">
    <property type="protein sequence ID" value="ACU04837.1"/>
    <property type="molecule type" value="Genomic_DNA"/>
</dbReference>
<dbReference type="HOGENOM" id="CLU_093479_0_0_10"/>
<dbReference type="OrthoDB" id="947646at2"/>
<reference evidence="2 3" key="1">
    <citation type="journal article" date="2009" name="Stand. Genomic Sci.">
        <title>Complete genome sequence of Pedobacter heparinus type strain (HIM 762-3).</title>
        <authorList>
            <person name="Han C."/>
            <person name="Spring S."/>
            <person name="Lapidus A."/>
            <person name="Del Rio T.G."/>
            <person name="Tice H."/>
            <person name="Copeland A."/>
            <person name="Cheng J.F."/>
            <person name="Lucas S."/>
            <person name="Chen F."/>
            <person name="Nolan M."/>
            <person name="Bruce D."/>
            <person name="Goodwin L."/>
            <person name="Pitluck S."/>
            <person name="Ivanova N."/>
            <person name="Mavromatis K."/>
            <person name="Mikhailova N."/>
            <person name="Pati A."/>
            <person name="Chen A."/>
            <person name="Palaniappan K."/>
            <person name="Land M."/>
            <person name="Hauser L."/>
            <person name="Chang Y.J."/>
            <person name="Jeffries C.C."/>
            <person name="Saunders E."/>
            <person name="Chertkov O."/>
            <person name="Brettin T."/>
            <person name="Goker M."/>
            <person name="Rohde M."/>
            <person name="Bristow J."/>
            <person name="Eisen J.A."/>
            <person name="Markowitz V."/>
            <person name="Hugenholtz P."/>
            <person name="Kyrpides N.C."/>
            <person name="Klenk H.P."/>
            <person name="Detter J.C."/>
        </authorList>
    </citation>
    <scope>NUCLEOTIDE SEQUENCE [LARGE SCALE GENOMIC DNA]</scope>
    <source>
        <strain evidence="3">ATCC 13125 / DSM 2366 / CIP 104194 / JCM 7457 / NBRC 12017 / NCIMB 9290 / NRRL B-14731 / HIM 762-3</strain>
    </source>
</reference>
<feature type="region of interest" description="Disordered" evidence="1">
    <location>
        <begin position="1"/>
        <end position="21"/>
    </location>
</feature>
<dbReference type="RefSeq" id="WP_015808448.1">
    <property type="nucleotide sequence ID" value="NC_013061.1"/>
</dbReference>
<sequence length="215" mass="23675">METNKLTNDPGASHVPPQQIGSEMNAVEKIELSSEAEAVHFFNIVKERLLDVNRWRQLAGGVMSDFFLTDGAGNPVQRKATGGDHIRIDIPGPGSLAGEGYDWVTIEEIKSEMLDDAEVLSMTARPSANPLGDSKDTAHFLTDQATSTFQVKRIGHTIYAEEHGRNEVPNTDTDLSLDNVRNTFVGWGAKIGFSYPQWKALVEGLLNNNRKPDKL</sequence>
<evidence type="ECO:0000256" key="1">
    <source>
        <dbReference type="SAM" id="MobiDB-lite"/>
    </source>
</evidence>
<keyword evidence="3" id="KW-1185">Reference proteome</keyword>
<dbReference type="KEGG" id="phe:Phep_2634"/>
<gene>
    <name evidence="2" type="ordered locus">Phep_2634</name>
</gene>
<name>C6Y0C5_PEDHD</name>
<proteinExistence type="predicted"/>
<dbReference type="STRING" id="485917.Phep_2634"/>
<protein>
    <submittedName>
        <fullName evidence="2">Uncharacterized protein</fullName>
    </submittedName>
</protein>